<feature type="transmembrane region" description="Helical" evidence="1">
    <location>
        <begin position="189"/>
        <end position="206"/>
    </location>
</feature>
<keyword evidence="3" id="KW-1185">Reference proteome</keyword>
<organism evidence="2 3">
    <name type="scientific">Hyphomicrobium facile</name>
    <dbReference type="NCBI Taxonomy" id="51670"/>
    <lineage>
        <taxon>Bacteria</taxon>
        <taxon>Pseudomonadati</taxon>
        <taxon>Pseudomonadota</taxon>
        <taxon>Alphaproteobacteria</taxon>
        <taxon>Hyphomicrobiales</taxon>
        <taxon>Hyphomicrobiaceae</taxon>
        <taxon>Hyphomicrobium</taxon>
    </lineage>
</organism>
<sequence>MRHSRVQHVLKAFGAGSILMVAAVAPASAHVGLGAVHTFSQGFLHPMNGLDHMIAMLAVGFFAMNVGGAGRWLVPAAFVAAMMFGGWLGYEGWALPMVEQTIGLSVVALSAAVAVGVRPPTVIAMAAVGLFAVFHGHAHGNEGVGLGFAFLPYAAGFVVATALLHISGMVSSLCLDQLKPSLALTLKKATGAIGAMAGASLLLGLMT</sequence>
<gene>
    <name evidence="2" type="ORF">SAMN04488557_1348</name>
</gene>
<evidence type="ECO:0000313" key="2">
    <source>
        <dbReference type="EMBL" id="SFV29846.1"/>
    </source>
</evidence>
<accession>A0A1I7N5J5</accession>
<proteinExistence type="predicted"/>
<dbReference type="Proteomes" id="UP000199423">
    <property type="component" value="Unassembled WGS sequence"/>
</dbReference>
<dbReference type="InterPro" id="IPR007038">
    <property type="entry name" value="HupE_UreJ"/>
</dbReference>
<dbReference type="STRING" id="51670.SAMN04488557_1348"/>
<feature type="transmembrane region" description="Helical" evidence="1">
    <location>
        <begin position="49"/>
        <end position="66"/>
    </location>
</feature>
<evidence type="ECO:0000313" key="3">
    <source>
        <dbReference type="Proteomes" id="UP000199423"/>
    </source>
</evidence>
<reference evidence="3" key="1">
    <citation type="submission" date="2016-10" db="EMBL/GenBank/DDBJ databases">
        <authorList>
            <person name="Varghese N."/>
            <person name="Submissions S."/>
        </authorList>
    </citation>
    <scope>NUCLEOTIDE SEQUENCE [LARGE SCALE GENOMIC DNA]</scope>
    <source>
        <strain evidence="3">DSM 1565</strain>
    </source>
</reference>
<feature type="transmembrane region" description="Helical" evidence="1">
    <location>
        <begin position="146"/>
        <end position="169"/>
    </location>
</feature>
<dbReference type="PIRSF" id="PIRSF016919">
    <property type="entry name" value="HupE_UreJ"/>
    <property type="match status" value="1"/>
</dbReference>
<dbReference type="Pfam" id="PF04955">
    <property type="entry name" value="HupE_UreJ"/>
    <property type="match status" value="1"/>
</dbReference>
<feature type="transmembrane region" description="Helical" evidence="1">
    <location>
        <begin position="12"/>
        <end position="29"/>
    </location>
</feature>
<protein>
    <submittedName>
        <fullName evidence="2">Urease accessory protein</fullName>
    </submittedName>
</protein>
<keyword evidence="1" id="KW-0812">Transmembrane</keyword>
<evidence type="ECO:0000256" key="1">
    <source>
        <dbReference type="SAM" id="Phobius"/>
    </source>
</evidence>
<name>A0A1I7N5J5_9HYPH</name>
<keyword evidence="1" id="KW-1133">Transmembrane helix</keyword>
<dbReference type="AlphaFoldDB" id="A0A1I7N5J5"/>
<feature type="transmembrane region" description="Helical" evidence="1">
    <location>
        <begin position="73"/>
        <end position="90"/>
    </location>
</feature>
<feature type="transmembrane region" description="Helical" evidence="1">
    <location>
        <begin position="102"/>
        <end position="134"/>
    </location>
</feature>
<dbReference type="EMBL" id="FPCH01000001">
    <property type="protein sequence ID" value="SFV29846.1"/>
    <property type="molecule type" value="Genomic_DNA"/>
</dbReference>
<dbReference type="RefSeq" id="WP_244531102.1">
    <property type="nucleotide sequence ID" value="NZ_FPCH01000001.1"/>
</dbReference>
<keyword evidence="1" id="KW-0472">Membrane</keyword>